<dbReference type="AlphaFoldDB" id="A0A3L6FKJ6"/>
<dbReference type="Proteomes" id="UP000251960">
    <property type="component" value="Chromosome 3"/>
</dbReference>
<protein>
    <submittedName>
        <fullName evidence="1">Uncharacterized protein</fullName>
    </submittedName>
</protein>
<reference evidence="1" key="1">
    <citation type="journal article" date="2018" name="Nat. Genet.">
        <title>Extensive intraspecific gene order and gene structural variations between Mo17 and other maize genomes.</title>
        <authorList>
            <person name="Sun S."/>
            <person name="Zhou Y."/>
            <person name="Chen J."/>
            <person name="Shi J."/>
            <person name="Zhao H."/>
            <person name="Zhao H."/>
            <person name="Song W."/>
            <person name="Zhang M."/>
            <person name="Cui Y."/>
            <person name="Dong X."/>
            <person name="Liu H."/>
            <person name="Ma X."/>
            <person name="Jiao Y."/>
            <person name="Wang B."/>
            <person name="Wei X."/>
            <person name="Stein J.C."/>
            <person name="Glaubitz J.C."/>
            <person name="Lu F."/>
            <person name="Yu G."/>
            <person name="Liang C."/>
            <person name="Fengler K."/>
            <person name="Li B."/>
            <person name="Rafalski A."/>
            <person name="Schnable P.S."/>
            <person name="Ware D.H."/>
            <person name="Buckler E.S."/>
            <person name="Lai J."/>
        </authorList>
    </citation>
    <scope>NUCLEOTIDE SEQUENCE [LARGE SCALE GENOMIC DNA]</scope>
    <source>
        <tissue evidence="1">Seedling</tissue>
    </source>
</reference>
<proteinExistence type="predicted"/>
<evidence type="ECO:0000313" key="1">
    <source>
        <dbReference type="EMBL" id="PWZ33732.1"/>
    </source>
</evidence>
<sequence>MSQFMPQNNPRLLKFFYPVKPIMEYNPSVWEFFKLWKTWILSIAH</sequence>
<accession>A0A3L6FKJ6</accession>
<comment type="caution">
    <text evidence="1">The sequence shown here is derived from an EMBL/GenBank/DDBJ whole genome shotgun (WGS) entry which is preliminary data.</text>
</comment>
<organism evidence="1">
    <name type="scientific">Zea mays</name>
    <name type="common">Maize</name>
    <dbReference type="NCBI Taxonomy" id="4577"/>
    <lineage>
        <taxon>Eukaryota</taxon>
        <taxon>Viridiplantae</taxon>
        <taxon>Streptophyta</taxon>
        <taxon>Embryophyta</taxon>
        <taxon>Tracheophyta</taxon>
        <taxon>Spermatophyta</taxon>
        <taxon>Magnoliopsida</taxon>
        <taxon>Liliopsida</taxon>
        <taxon>Poales</taxon>
        <taxon>Poaceae</taxon>
        <taxon>PACMAD clade</taxon>
        <taxon>Panicoideae</taxon>
        <taxon>Andropogonodae</taxon>
        <taxon>Andropogoneae</taxon>
        <taxon>Tripsacinae</taxon>
        <taxon>Zea</taxon>
    </lineage>
</organism>
<name>A0A3L6FKJ6_MAIZE</name>
<dbReference type="EMBL" id="NCVQ01000004">
    <property type="protein sequence ID" value="PWZ33732.1"/>
    <property type="molecule type" value="Genomic_DNA"/>
</dbReference>
<gene>
    <name evidence="1" type="ORF">Zm00014a_018811</name>
</gene>